<dbReference type="PANTHER" id="PTHR24111:SF4">
    <property type="entry name" value="LEUCINE-RICH REPEAT-CONTAINING PROTEIN 34"/>
    <property type="match status" value="1"/>
</dbReference>
<evidence type="ECO:0000313" key="2">
    <source>
        <dbReference type="Ensembl" id="ENSPNYP00000001447.1"/>
    </source>
</evidence>
<dbReference type="Pfam" id="PF13516">
    <property type="entry name" value="LRR_6"/>
    <property type="match status" value="4"/>
</dbReference>
<organism evidence="2">
    <name type="scientific">Pundamilia nyererei</name>
    <dbReference type="NCBI Taxonomy" id="303518"/>
    <lineage>
        <taxon>Eukaryota</taxon>
        <taxon>Metazoa</taxon>
        <taxon>Chordata</taxon>
        <taxon>Craniata</taxon>
        <taxon>Vertebrata</taxon>
        <taxon>Euteleostomi</taxon>
        <taxon>Actinopterygii</taxon>
        <taxon>Neopterygii</taxon>
        <taxon>Teleostei</taxon>
        <taxon>Neoteleostei</taxon>
        <taxon>Acanthomorphata</taxon>
        <taxon>Ovalentaria</taxon>
        <taxon>Cichlomorphae</taxon>
        <taxon>Cichliformes</taxon>
        <taxon>Cichlidae</taxon>
        <taxon>African cichlids</taxon>
        <taxon>Pseudocrenilabrinae</taxon>
        <taxon>Haplochromini</taxon>
        <taxon>Pundamilia</taxon>
    </lineage>
</organism>
<reference evidence="2" key="1">
    <citation type="submission" date="2023-09" db="UniProtKB">
        <authorList>
            <consortium name="Ensembl"/>
        </authorList>
    </citation>
    <scope>IDENTIFICATION</scope>
</reference>
<sequence length="275" mass="30372">MYFVFVFSEQEEKSSLSCLDLMFNDIQANGAQVLGNSTLLSLRLSGNKIGRGGGLELASMLQENCALQELEVVDCDLVDGLQFLKRFCADIILFLRLFVSQEEWAVHCSKMLAVNSSLMELHLGRMGMTDTGIEQLTEGLGRNHSLRYLDLCSNRVTRDGAFHLAMMLTQNRALEILDLSSNQIGDGGAGYLSKAITCPRSTLKDGRLHPEQTDVSPYEVDGHVFLAEVFQSLRKPVYNIDCNGTDVPTKTAASPDSTAHHGQLKDYLNCKDLSL</sequence>
<dbReference type="GeneTree" id="ENSGT00940000156456"/>
<accession>A0A3B4ESV3</accession>
<dbReference type="SMART" id="SM00368">
    <property type="entry name" value="LRR_RI"/>
    <property type="match status" value="4"/>
</dbReference>
<evidence type="ECO:0000256" key="1">
    <source>
        <dbReference type="ARBA" id="ARBA00022737"/>
    </source>
</evidence>
<dbReference type="PANTHER" id="PTHR24111">
    <property type="entry name" value="LEUCINE-RICH REPEAT-CONTAINING PROTEIN 34"/>
    <property type="match status" value="1"/>
</dbReference>
<name>A0A3B4ESV3_9CICH</name>
<keyword evidence="1" id="KW-0677">Repeat</keyword>
<dbReference type="InterPro" id="IPR032675">
    <property type="entry name" value="LRR_dom_sf"/>
</dbReference>
<dbReference type="SUPFAM" id="SSF52047">
    <property type="entry name" value="RNI-like"/>
    <property type="match status" value="1"/>
</dbReference>
<dbReference type="AlphaFoldDB" id="A0A3B4ESV3"/>
<dbReference type="InterPro" id="IPR001611">
    <property type="entry name" value="Leu-rich_rpt"/>
</dbReference>
<proteinExistence type="predicted"/>
<dbReference type="InterPro" id="IPR052201">
    <property type="entry name" value="LRR-containing_regulator"/>
</dbReference>
<protein>
    <submittedName>
        <fullName evidence="2">Leucine rich repeat containing 34</fullName>
    </submittedName>
</protein>
<dbReference type="Ensembl" id="ENSPNYT00000001474.1">
    <property type="protein sequence ID" value="ENSPNYP00000001447.1"/>
    <property type="gene ID" value="ENSPNYG00000001135.1"/>
</dbReference>
<dbReference type="Gene3D" id="3.80.10.10">
    <property type="entry name" value="Ribonuclease Inhibitor"/>
    <property type="match status" value="2"/>
</dbReference>